<keyword evidence="2" id="KW-0378">Hydrolase</keyword>
<comment type="caution">
    <text evidence="5">The sequence shown here is derived from an EMBL/GenBank/DDBJ whole genome shotgun (WGS) entry which is preliminary data.</text>
</comment>
<keyword evidence="6" id="KW-1185">Reference proteome</keyword>
<reference evidence="5" key="1">
    <citation type="journal article" date="2020" name="bioRxiv">
        <title>Hybrid origin of Populus tomentosa Carr. identified through genome sequencing and phylogenomic analysis.</title>
        <authorList>
            <person name="An X."/>
            <person name="Gao K."/>
            <person name="Chen Z."/>
            <person name="Li J."/>
            <person name="Yang X."/>
            <person name="Yang X."/>
            <person name="Zhou J."/>
            <person name="Guo T."/>
            <person name="Zhao T."/>
            <person name="Huang S."/>
            <person name="Miao D."/>
            <person name="Khan W.U."/>
            <person name="Rao P."/>
            <person name="Ye M."/>
            <person name="Lei B."/>
            <person name="Liao W."/>
            <person name="Wang J."/>
            <person name="Ji L."/>
            <person name="Li Y."/>
            <person name="Guo B."/>
            <person name="Mustafa N.S."/>
            <person name="Li S."/>
            <person name="Yun Q."/>
            <person name="Keller S.R."/>
            <person name="Mao J."/>
            <person name="Zhang R."/>
            <person name="Strauss S.H."/>
        </authorList>
    </citation>
    <scope>NUCLEOTIDE SEQUENCE</scope>
    <source>
        <strain evidence="5">GM15</strain>
        <tissue evidence="5">Leaf</tissue>
    </source>
</reference>
<accession>A0A8X7XS47</accession>
<dbReference type="GO" id="GO:0005737">
    <property type="term" value="C:cytoplasm"/>
    <property type="evidence" value="ECO:0007669"/>
    <property type="project" value="TreeGrafter"/>
</dbReference>
<evidence type="ECO:0000313" key="6">
    <source>
        <dbReference type="Proteomes" id="UP000886885"/>
    </source>
</evidence>
<dbReference type="Proteomes" id="UP000886885">
    <property type="component" value="Chromosome 19D"/>
</dbReference>
<organism evidence="5 6">
    <name type="scientific">Populus tomentosa</name>
    <name type="common">Chinese white poplar</name>
    <dbReference type="NCBI Taxonomy" id="118781"/>
    <lineage>
        <taxon>Eukaryota</taxon>
        <taxon>Viridiplantae</taxon>
        <taxon>Streptophyta</taxon>
        <taxon>Embryophyta</taxon>
        <taxon>Tracheophyta</taxon>
        <taxon>Spermatophyta</taxon>
        <taxon>Magnoliopsida</taxon>
        <taxon>eudicotyledons</taxon>
        <taxon>Gunneridae</taxon>
        <taxon>Pentapetalae</taxon>
        <taxon>rosids</taxon>
        <taxon>fabids</taxon>
        <taxon>Malpighiales</taxon>
        <taxon>Salicaceae</taxon>
        <taxon>Saliceae</taxon>
        <taxon>Populus</taxon>
    </lineage>
</organism>
<dbReference type="AlphaFoldDB" id="A0A8X7XS47"/>
<dbReference type="EMBL" id="JAAWWB010000038">
    <property type="protein sequence ID" value="KAG6737431.1"/>
    <property type="molecule type" value="Genomic_DNA"/>
</dbReference>
<name>A0A8X7XS47_POPTO</name>
<dbReference type="InterPro" id="IPR002562">
    <property type="entry name" value="3'-5'_exonuclease_dom"/>
</dbReference>
<evidence type="ECO:0000313" key="5">
    <source>
        <dbReference type="EMBL" id="KAG6737431.1"/>
    </source>
</evidence>
<dbReference type="GO" id="GO:0003676">
    <property type="term" value="F:nucleic acid binding"/>
    <property type="evidence" value="ECO:0007669"/>
    <property type="project" value="InterPro"/>
</dbReference>
<dbReference type="PANTHER" id="PTHR13620">
    <property type="entry name" value="3-5 EXONUCLEASE"/>
    <property type="match status" value="1"/>
</dbReference>
<protein>
    <recommendedName>
        <fullName evidence="4">3'-5' exonuclease domain-containing protein</fullName>
    </recommendedName>
</protein>
<gene>
    <name evidence="5" type="ORF">POTOM_058952</name>
</gene>
<feature type="region of interest" description="Disordered" evidence="3">
    <location>
        <begin position="194"/>
        <end position="218"/>
    </location>
</feature>
<dbReference type="InterPro" id="IPR051132">
    <property type="entry name" value="3-5_Exonuclease_domain"/>
</dbReference>
<proteinExistence type="predicted"/>
<dbReference type="Pfam" id="PF01612">
    <property type="entry name" value="DNA_pol_A_exo1"/>
    <property type="match status" value="1"/>
</dbReference>
<feature type="domain" description="3'-5' exonuclease" evidence="4">
    <location>
        <begin position="223"/>
        <end position="359"/>
    </location>
</feature>
<feature type="compositionally biased region" description="Low complexity" evidence="3">
    <location>
        <begin position="194"/>
        <end position="204"/>
    </location>
</feature>
<evidence type="ECO:0000256" key="2">
    <source>
        <dbReference type="ARBA" id="ARBA00022801"/>
    </source>
</evidence>
<evidence type="ECO:0000259" key="4">
    <source>
        <dbReference type="Pfam" id="PF01612"/>
    </source>
</evidence>
<dbReference type="GO" id="GO:0006139">
    <property type="term" value="P:nucleobase-containing compound metabolic process"/>
    <property type="evidence" value="ECO:0007669"/>
    <property type="project" value="InterPro"/>
</dbReference>
<dbReference type="GO" id="GO:0008408">
    <property type="term" value="F:3'-5' exonuclease activity"/>
    <property type="evidence" value="ECO:0007669"/>
    <property type="project" value="InterPro"/>
</dbReference>
<dbReference type="OrthoDB" id="446462at2759"/>
<feature type="compositionally biased region" description="Basic and acidic residues" evidence="3">
    <location>
        <begin position="206"/>
        <end position="218"/>
    </location>
</feature>
<evidence type="ECO:0000256" key="3">
    <source>
        <dbReference type="SAM" id="MobiDB-lite"/>
    </source>
</evidence>
<keyword evidence="1" id="KW-0540">Nuclease</keyword>
<sequence>MALYGHVDIKNVLSFDHIKILDLHIRLEKQSWTLPAIKRWVFSLLGVTISMPDGLWLVLILSVHYDMVEYDSFRVPLLVATVDMIIDMIMPKCYEYSRYDKAELLRASRHILIDLLIKIGIGVIIHPIEVHSVHATMETLRGPQLTMNDGATLVTEVVSDDDSHLCLYILLQDMIKIGDMVVGFDIEWGFKGTSASRSGSTSGRNTENHSQSDKSEHLPRRVEHHIAVLTFCTKLGCVLIRLSPNHISPSLKRFLSIKDIMFVGVHIKEDLQRLRCVDGLVVRNAVELSELAAKIHDQPRFAAYSARELAYRIASLKSDSKPLNVLWSNWFDHTLCPEQIESATIDAYATYKIGKKLMESGSSSVKRLFS</sequence>
<dbReference type="GO" id="GO:0005634">
    <property type="term" value="C:nucleus"/>
    <property type="evidence" value="ECO:0007669"/>
    <property type="project" value="TreeGrafter"/>
</dbReference>
<evidence type="ECO:0000256" key="1">
    <source>
        <dbReference type="ARBA" id="ARBA00022722"/>
    </source>
</evidence>
<dbReference type="PANTHER" id="PTHR13620:SF102">
    <property type="entry name" value="PROTEIN RISC-INTERACTING CLEARING 3'-5' EXORIBONUCLEASE 2"/>
    <property type="match status" value="1"/>
</dbReference>